<dbReference type="Proteomes" id="UP001596003">
    <property type="component" value="Unassembled WGS sequence"/>
</dbReference>
<reference evidence="3" key="1">
    <citation type="journal article" date="2019" name="Int. J. Syst. Evol. Microbiol.">
        <title>The Global Catalogue of Microorganisms (GCM) 10K type strain sequencing project: providing services to taxonomists for standard genome sequencing and annotation.</title>
        <authorList>
            <consortium name="The Broad Institute Genomics Platform"/>
            <consortium name="The Broad Institute Genome Sequencing Center for Infectious Disease"/>
            <person name="Wu L."/>
            <person name="Ma J."/>
        </authorList>
    </citation>
    <scope>NUCLEOTIDE SEQUENCE [LARGE SCALE GENOMIC DNA]</scope>
    <source>
        <strain evidence="3">NBRC 103627</strain>
    </source>
</reference>
<keyword evidence="1" id="KW-0812">Transmembrane</keyword>
<dbReference type="RefSeq" id="WP_379798145.1">
    <property type="nucleotide sequence ID" value="NZ_JBHSFY010000006.1"/>
</dbReference>
<keyword evidence="3" id="KW-1185">Reference proteome</keyword>
<proteinExistence type="predicted"/>
<evidence type="ECO:0000313" key="2">
    <source>
        <dbReference type="EMBL" id="MFC4477878.1"/>
    </source>
</evidence>
<evidence type="ECO:0000313" key="3">
    <source>
        <dbReference type="Proteomes" id="UP001596003"/>
    </source>
</evidence>
<organism evidence="2 3">
    <name type="scientific">Flavobacterium chungangensis</name>
    <dbReference type="NCBI Taxonomy" id="2708132"/>
    <lineage>
        <taxon>Bacteria</taxon>
        <taxon>Pseudomonadati</taxon>
        <taxon>Bacteroidota</taxon>
        <taxon>Flavobacteriia</taxon>
        <taxon>Flavobacteriales</taxon>
        <taxon>Flavobacteriaceae</taxon>
        <taxon>Flavobacterium</taxon>
    </lineage>
</organism>
<name>A0ABV8ZCV1_9FLAO</name>
<evidence type="ECO:0000256" key="1">
    <source>
        <dbReference type="SAM" id="Phobius"/>
    </source>
</evidence>
<keyword evidence="1" id="KW-0472">Membrane</keyword>
<dbReference type="EMBL" id="JBHSFY010000006">
    <property type="protein sequence ID" value="MFC4477878.1"/>
    <property type="molecule type" value="Genomic_DNA"/>
</dbReference>
<sequence>MPNYIYIEKVPLYKTTIGSLLFVLGFLAAIFINKQNGFSYFFIYLLLAYWGIFFISTEGLEIDFQKNKFRKLYSFYGIKIRLKWKLFPEIKSISLVETIVKHAIEKGGAGNRIRSTINEKTIKINIVDNEDNYLTIYFANDQKEAYKIASKIKEAYKIEITTNF</sequence>
<gene>
    <name evidence="2" type="ORF">ACFO3N_12450</name>
</gene>
<keyword evidence="1" id="KW-1133">Transmembrane helix</keyword>
<feature type="transmembrane region" description="Helical" evidence="1">
    <location>
        <begin position="12"/>
        <end position="32"/>
    </location>
</feature>
<protein>
    <submittedName>
        <fullName evidence="2">Uncharacterized protein</fullName>
    </submittedName>
</protein>
<comment type="caution">
    <text evidence="2">The sequence shown here is derived from an EMBL/GenBank/DDBJ whole genome shotgun (WGS) entry which is preliminary data.</text>
</comment>
<accession>A0ABV8ZCV1</accession>
<feature type="transmembrane region" description="Helical" evidence="1">
    <location>
        <begin position="38"/>
        <end position="60"/>
    </location>
</feature>